<reference evidence="2" key="1">
    <citation type="journal article" date="2008" name="Nat. Genet.">
        <title>The Pristionchus pacificus genome provides a unique perspective on nematode lifestyle and parasitism.</title>
        <authorList>
            <person name="Dieterich C."/>
            <person name="Clifton S.W."/>
            <person name="Schuster L.N."/>
            <person name="Chinwalla A."/>
            <person name="Delehaunty K."/>
            <person name="Dinkelacker I."/>
            <person name="Fulton L."/>
            <person name="Fulton R."/>
            <person name="Godfrey J."/>
            <person name="Minx P."/>
            <person name="Mitreva M."/>
            <person name="Roeseler W."/>
            <person name="Tian H."/>
            <person name="Witte H."/>
            <person name="Yang S.P."/>
            <person name="Wilson R.K."/>
            <person name="Sommer R.J."/>
        </authorList>
    </citation>
    <scope>NUCLEOTIDE SEQUENCE [LARGE SCALE GENOMIC DNA]</scope>
    <source>
        <strain evidence="2">PS312</strain>
    </source>
</reference>
<evidence type="ECO:0000313" key="1">
    <source>
        <dbReference type="EnsemblMetazoa" id="PPA38154.1"/>
    </source>
</evidence>
<protein>
    <submittedName>
        <fullName evidence="1">Uncharacterized protein</fullName>
    </submittedName>
</protein>
<sequence>MEIKNKLFNPSIETIKIQVLFALRFYFSIECCRLILTYVWLRHEQFVRF</sequence>
<gene>
    <name evidence="1" type="primary">WBGene00276523</name>
</gene>
<name>A0A2A6B556_PRIPA</name>
<reference evidence="1" key="2">
    <citation type="submission" date="2022-06" db="UniProtKB">
        <authorList>
            <consortium name="EnsemblMetazoa"/>
        </authorList>
    </citation>
    <scope>IDENTIFICATION</scope>
    <source>
        <strain evidence="1">PS312</strain>
    </source>
</reference>
<accession>A0A2A6B556</accession>
<dbReference type="Proteomes" id="UP000005239">
    <property type="component" value="Unassembled WGS sequence"/>
</dbReference>
<accession>A0A8R1YVE1</accession>
<keyword evidence="2" id="KW-1185">Reference proteome</keyword>
<evidence type="ECO:0000313" key="2">
    <source>
        <dbReference type="Proteomes" id="UP000005239"/>
    </source>
</evidence>
<dbReference type="EnsemblMetazoa" id="PPA38154.1">
    <property type="protein sequence ID" value="PPA38154.1"/>
    <property type="gene ID" value="WBGene00276523"/>
</dbReference>
<proteinExistence type="predicted"/>
<organism evidence="1 2">
    <name type="scientific">Pristionchus pacificus</name>
    <name type="common">Parasitic nematode worm</name>
    <dbReference type="NCBI Taxonomy" id="54126"/>
    <lineage>
        <taxon>Eukaryota</taxon>
        <taxon>Metazoa</taxon>
        <taxon>Ecdysozoa</taxon>
        <taxon>Nematoda</taxon>
        <taxon>Chromadorea</taxon>
        <taxon>Rhabditida</taxon>
        <taxon>Rhabditina</taxon>
        <taxon>Diplogasteromorpha</taxon>
        <taxon>Diplogasteroidea</taxon>
        <taxon>Neodiplogasteridae</taxon>
        <taxon>Pristionchus</taxon>
    </lineage>
</organism>
<dbReference type="AlphaFoldDB" id="A0A2A6B556"/>